<dbReference type="InterPro" id="IPR050228">
    <property type="entry name" value="Carboxylesterase_BioH"/>
</dbReference>
<dbReference type="STRING" id="1798373.A2154_00705"/>
<dbReference type="Proteomes" id="UP000176854">
    <property type="component" value="Unassembled WGS sequence"/>
</dbReference>
<sequence>METKSIRLHHGNIPLLESGHGPALLFLHGAIATPTAYLKLLSLLAERFHIYAPTHPGHGGAFKLTSPWQLHDFEHTYLELIDQLHLQVQLIIGHSFGGVIGFLIGQTCPRAQIISIAPPALPFEFHNGDYISGMTGELQYLYRQQPDLRTLQEVIPAAGTLIYSVLRHPEEPPWFSAHIGRIDLSAVVKRLKNPVTIMWGAEDKLVPVALGEQLAQLIPKAIFIKYPQKGHTFPVVDVDFTYSQIIRYIDLLQTPE</sequence>
<dbReference type="Pfam" id="PF12697">
    <property type="entry name" value="Abhydrolase_6"/>
    <property type="match status" value="1"/>
</dbReference>
<evidence type="ECO:0000313" key="3">
    <source>
        <dbReference type="Proteomes" id="UP000176854"/>
    </source>
</evidence>
<evidence type="ECO:0000259" key="1">
    <source>
        <dbReference type="Pfam" id="PF12697"/>
    </source>
</evidence>
<reference evidence="2 3" key="1">
    <citation type="journal article" date="2016" name="Nat. Commun.">
        <title>Thousands of microbial genomes shed light on interconnected biogeochemical processes in an aquifer system.</title>
        <authorList>
            <person name="Anantharaman K."/>
            <person name="Brown C.T."/>
            <person name="Hug L.A."/>
            <person name="Sharon I."/>
            <person name="Castelle C.J."/>
            <person name="Probst A.J."/>
            <person name="Thomas B.C."/>
            <person name="Singh A."/>
            <person name="Wilkins M.J."/>
            <person name="Karaoz U."/>
            <person name="Brodie E.L."/>
            <person name="Williams K.H."/>
            <person name="Hubbard S.S."/>
            <person name="Banfield J.F."/>
        </authorList>
    </citation>
    <scope>NUCLEOTIDE SEQUENCE [LARGE SCALE GENOMIC DNA]</scope>
</reference>
<organism evidence="2 3">
    <name type="scientific">Candidatus Gottesmanbacteria bacterium RBG_16_43_7</name>
    <dbReference type="NCBI Taxonomy" id="1798373"/>
    <lineage>
        <taxon>Bacteria</taxon>
        <taxon>Candidatus Gottesmaniibacteriota</taxon>
    </lineage>
</organism>
<protein>
    <recommendedName>
        <fullName evidence="1">AB hydrolase-1 domain-containing protein</fullName>
    </recommendedName>
</protein>
<feature type="domain" description="AB hydrolase-1" evidence="1">
    <location>
        <begin position="24"/>
        <end position="236"/>
    </location>
</feature>
<gene>
    <name evidence="2" type="ORF">A2154_00705</name>
</gene>
<dbReference type="PANTHER" id="PTHR43194">
    <property type="entry name" value="HYDROLASE ALPHA/BETA FOLD FAMILY"/>
    <property type="match status" value="1"/>
</dbReference>
<dbReference type="PANTHER" id="PTHR43194:SF5">
    <property type="entry name" value="PIMELOYL-[ACYL-CARRIER PROTEIN] METHYL ESTER ESTERASE"/>
    <property type="match status" value="1"/>
</dbReference>
<dbReference type="InterPro" id="IPR000073">
    <property type="entry name" value="AB_hydrolase_1"/>
</dbReference>
<dbReference type="Gene3D" id="3.40.50.1820">
    <property type="entry name" value="alpha/beta hydrolase"/>
    <property type="match status" value="1"/>
</dbReference>
<dbReference type="AlphaFoldDB" id="A0A1F5Z832"/>
<dbReference type="SUPFAM" id="SSF53474">
    <property type="entry name" value="alpha/beta-Hydrolases"/>
    <property type="match status" value="1"/>
</dbReference>
<dbReference type="EMBL" id="MFJC01000060">
    <property type="protein sequence ID" value="OGG08608.1"/>
    <property type="molecule type" value="Genomic_DNA"/>
</dbReference>
<evidence type="ECO:0000313" key="2">
    <source>
        <dbReference type="EMBL" id="OGG08608.1"/>
    </source>
</evidence>
<comment type="caution">
    <text evidence="2">The sequence shown here is derived from an EMBL/GenBank/DDBJ whole genome shotgun (WGS) entry which is preliminary data.</text>
</comment>
<proteinExistence type="predicted"/>
<dbReference type="InterPro" id="IPR029058">
    <property type="entry name" value="AB_hydrolase_fold"/>
</dbReference>
<accession>A0A1F5Z832</accession>
<dbReference type="PRINTS" id="PR00111">
    <property type="entry name" value="ABHYDROLASE"/>
</dbReference>
<name>A0A1F5Z832_9BACT</name>